<feature type="transmembrane region" description="Helical" evidence="7">
    <location>
        <begin position="107"/>
        <end position="125"/>
    </location>
</feature>
<dbReference type="AlphaFoldDB" id="A0AAD5QD19"/>
<keyword evidence="9" id="KW-1185">Reference proteome</keyword>
<dbReference type="EMBL" id="JAHQIW010000239">
    <property type="protein sequence ID" value="KAJ1346902.1"/>
    <property type="molecule type" value="Genomic_DNA"/>
</dbReference>
<dbReference type="PANTHER" id="PTHR11654">
    <property type="entry name" value="OLIGOPEPTIDE TRANSPORTER-RELATED"/>
    <property type="match status" value="1"/>
</dbReference>
<dbReference type="InterPro" id="IPR000109">
    <property type="entry name" value="POT_fam"/>
</dbReference>
<evidence type="ECO:0000313" key="8">
    <source>
        <dbReference type="EMBL" id="KAJ1346902.1"/>
    </source>
</evidence>
<evidence type="ECO:0000256" key="3">
    <source>
        <dbReference type="ARBA" id="ARBA00022692"/>
    </source>
</evidence>
<name>A0AAD5QD19_PARTN</name>
<comment type="caution">
    <text evidence="8">The sequence shown here is derived from an EMBL/GenBank/DDBJ whole genome shotgun (WGS) entry which is preliminary data.</text>
</comment>
<dbReference type="Gene3D" id="1.20.1250.20">
    <property type="entry name" value="MFS general substrate transporter like domains"/>
    <property type="match status" value="1"/>
</dbReference>
<evidence type="ECO:0000256" key="2">
    <source>
        <dbReference type="ARBA" id="ARBA00005982"/>
    </source>
</evidence>
<comment type="subcellular location">
    <subcellularLocation>
        <location evidence="1">Membrane</location>
        <topology evidence="1">Multi-pass membrane protein</topology>
    </subcellularLocation>
</comment>
<dbReference type="GO" id="GO:0022857">
    <property type="term" value="F:transmembrane transporter activity"/>
    <property type="evidence" value="ECO:0007669"/>
    <property type="project" value="InterPro"/>
</dbReference>
<reference evidence="8" key="1">
    <citation type="submission" date="2021-06" db="EMBL/GenBank/DDBJ databases">
        <title>Parelaphostrongylus tenuis whole genome reference sequence.</title>
        <authorList>
            <person name="Garwood T.J."/>
            <person name="Larsen P.A."/>
            <person name="Fountain-Jones N.M."/>
            <person name="Garbe J.R."/>
            <person name="Macchietto M.G."/>
            <person name="Kania S.A."/>
            <person name="Gerhold R.W."/>
            <person name="Richards J.E."/>
            <person name="Wolf T.M."/>
        </authorList>
    </citation>
    <scope>NUCLEOTIDE SEQUENCE</scope>
    <source>
        <strain evidence="8">MNPRO001-30</strain>
        <tissue evidence="8">Meninges</tissue>
    </source>
</reference>
<evidence type="ECO:0000256" key="7">
    <source>
        <dbReference type="SAM" id="Phobius"/>
    </source>
</evidence>
<feature type="transmembrane region" description="Helical" evidence="7">
    <location>
        <begin position="25"/>
        <end position="49"/>
    </location>
</feature>
<feature type="transmembrane region" description="Helical" evidence="7">
    <location>
        <begin position="155"/>
        <end position="176"/>
    </location>
</feature>
<keyword evidence="3 7" id="KW-0812">Transmembrane</keyword>
<dbReference type="GO" id="GO:0015833">
    <property type="term" value="P:peptide transport"/>
    <property type="evidence" value="ECO:0007669"/>
    <property type="project" value="UniProtKB-KW"/>
</dbReference>
<accession>A0AAD5QD19</accession>
<dbReference type="InterPro" id="IPR036259">
    <property type="entry name" value="MFS_trans_sf"/>
</dbReference>
<evidence type="ECO:0000256" key="5">
    <source>
        <dbReference type="ARBA" id="ARBA00022989"/>
    </source>
</evidence>
<dbReference type="Pfam" id="PF00854">
    <property type="entry name" value="PTR2"/>
    <property type="match status" value="1"/>
</dbReference>
<gene>
    <name evidence="8" type="ORF">KIN20_001829</name>
</gene>
<keyword evidence="4" id="KW-0571">Peptide transport</keyword>
<evidence type="ECO:0000256" key="4">
    <source>
        <dbReference type="ARBA" id="ARBA00022856"/>
    </source>
</evidence>
<sequence length="292" mass="32861">MLDRLIATLVTPILRGRISCFGSQYCFPLAFGVPGLLMVVALLIFLGGWRIYKKYPPSRDNVASALVSCIYLATMRTLFQRSARPASHWLHRAAPEHILEMIEAVRSLVNIVLLFCPLFLFWALFDQQGSTWVLQARRLDGRIGWINALPKQINILNPLIVIIMVPVFEGIIYPFAKTVRITFKSFSPKIKKKTQLEVTDDGTATGDRPCLRAEDWKRQSDISTATTLRGIPVNQFHPLLDESAAHVHLCYLYVILSKLRKLVLGDLPVSRTEIEAGVYNIGAGNQVKDDKS</sequence>
<evidence type="ECO:0000313" key="9">
    <source>
        <dbReference type="Proteomes" id="UP001196413"/>
    </source>
</evidence>
<keyword evidence="4" id="KW-0653">Protein transport</keyword>
<feature type="transmembrane region" description="Helical" evidence="7">
    <location>
        <begin position="61"/>
        <end position="79"/>
    </location>
</feature>
<proteinExistence type="inferred from homology"/>
<comment type="similarity">
    <text evidence="2">Belongs to the major facilitator superfamily. Proton-dependent oligopeptide transporter (POT/PTR) (TC 2.A.17) family.</text>
</comment>
<dbReference type="GO" id="GO:0016020">
    <property type="term" value="C:membrane"/>
    <property type="evidence" value="ECO:0007669"/>
    <property type="project" value="UniProtKB-SubCell"/>
</dbReference>
<dbReference type="Proteomes" id="UP001196413">
    <property type="component" value="Unassembled WGS sequence"/>
</dbReference>
<organism evidence="8 9">
    <name type="scientific">Parelaphostrongylus tenuis</name>
    <name type="common">Meningeal worm</name>
    <dbReference type="NCBI Taxonomy" id="148309"/>
    <lineage>
        <taxon>Eukaryota</taxon>
        <taxon>Metazoa</taxon>
        <taxon>Ecdysozoa</taxon>
        <taxon>Nematoda</taxon>
        <taxon>Chromadorea</taxon>
        <taxon>Rhabditida</taxon>
        <taxon>Rhabditina</taxon>
        <taxon>Rhabditomorpha</taxon>
        <taxon>Strongyloidea</taxon>
        <taxon>Metastrongylidae</taxon>
        <taxon>Parelaphostrongylus</taxon>
    </lineage>
</organism>
<protein>
    <submittedName>
        <fullName evidence="8">Uncharacterized protein</fullName>
    </submittedName>
</protein>
<keyword evidence="6 7" id="KW-0472">Membrane</keyword>
<evidence type="ECO:0000256" key="1">
    <source>
        <dbReference type="ARBA" id="ARBA00004141"/>
    </source>
</evidence>
<evidence type="ECO:0000256" key="6">
    <source>
        <dbReference type="ARBA" id="ARBA00023136"/>
    </source>
</evidence>
<keyword evidence="4" id="KW-0813">Transport</keyword>
<keyword evidence="5 7" id="KW-1133">Transmembrane helix</keyword>